<protein>
    <submittedName>
        <fullName evidence="1">Uncharacterized protein</fullName>
    </submittedName>
</protein>
<dbReference type="RefSeq" id="WP_209736456.1">
    <property type="nucleotide sequence ID" value="NZ_CP072611.1"/>
</dbReference>
<name>A0ABW5CKC2_9HYPH</name>
<dbReference type="EMBL" id="JBHUIJ010000012">
    <property type="protein sequence ID" value="MFD2237679.1"/>
    <property type="molecule type" value="Genomic_DNA"/>
</dbReference>
<keyword evidence="2" id="KW-1185">Reference proteome</keyword>
<dbReference type="Proteomes" id="UP001597371">
    <property type="component" value="Unassembled WGS sequence"/>
</dbReference>
<accession>A0ABW5CKC2</accession>
<proteinExistence type="predicted"/>
<sequence>MPEYMNHPDAQVSAHDRAVAALISDSLEVEDEALCVAMDAWLFLEDLERLTDTRTAARLWFLFSQSGLRERFDGAGGAIAGPVRRDVGTC</sequence>
<evidence type="ECO:0000313" key="2">
    <source>
        <dbReference type="Proteomes" id="UP001597371"/>
    </source>
</evidence>
<organism evidence="1 2">
    <name type="scientific">Aureimonas populi</name>
    <dbReference type="NCBI Taxonomy" id="1701758"/>
    <lineage>
        <taxon>Bacteria</taxon>
        <taxon>Pseudomonadati</taxon>
        <taxon>Pseudomonadota</taxon>
        <taxon>Alphaproteobacteria</taxon>
        <taxon>Hyphomicrobiales</taxon>
        <taxon>Aurantimonadaceae</taxon>
        <taxon>Aureimonas</taxon>
    </lineage>
</organism>
<evidence type="ECO:0000313" key="1">
    <source>
        <dbReference type="EMBL" id="MFD2237679.1"/>
    </source>
</evidence>
<gene>
    <name evidence="1" type="ORF">ACFSKQ_09410</name>
</gene>
<reference evidence="2" key="1">
    <citation type="journal article" date="2019" name="Int. J. Syst. Evol. Microbiol.">
        <title>The Global Catalogue of Microorganisms (GCM) 10K type strain sequencing project: providing services to taxonomists for standard genome sequencing and annotation.</title>
        <authorList>
            <consortium name="The Broad Institute Genomics Platform"/>
            <consortium name="The Broad Institute Genome Sequencing Center for Infectious Disease"/>
            <person name="Wu L."/>
            <person name="Ma J."/>
        </authorList>
    </citation>
    <scope>NUCLEOTIDE SEQUENCE [LARGE SCALE GENOMIC DNA]</scope>
    <source>
        <strain evidence="2">ZS-35-S2</strain>
    </source>
</reference>
<comment type="caution">
    <text evidence="1">The sequence shown here is derived from an EMBL/GenBank/DDBJ whole genome shotgun (WGS) entry which is preliminary data.</text>
</comment>